<dbReference type="GO" id="GO:0042802">
    <property type="term" value="F:identical protein binding"/>
    <property type="evidence" value="ECO:0007669"/>
    <property type="project" value="InterPro"/>
</dbReference>
<dbReference type="EMBL" id="AP027080">
    <property type="protein sequence ID" value="BDU71829.1"/>
    <property type="molecule type" value="Genomic_DNA"/>
</dbReference>
<dbReference type="PANTHER" id="PTHR45586:SF1">
    <property type="entry name" value="LIPOPOLYSACCHARIDE ASSEMBLY PROTEIN B"/>
    <property type="match status" value="1"/>
</dbReference>
<reference evidence="5" key="1">
    <citation type="journal article" date="2023" name="Int. J. Syst. Evol. Microbiol.">
        <title>Mesoterricola silvestris gen. nov., sp. nov., Mesoterricola sediminis sp. nov., Geothrix oryzae sp. nov., Geothrix edaphica sp. nov., Geothrix rubra sp. nov., and Geothrix limicola sp. nov., six novel members of Acidobacteriota isolated from soils.</title>
        <authorList>
            <person name="Itoh H."/>
            <person name="Sugisawa Y."/>
            <person name="Mise K."/>
            <person name="Xu Z."/>
            <person name="Kuniyasu M."/>
            <person name="Ushijima N."/>
            <person name="Kawano K."/>
            <person name="Kobayashi E."/>
            <person name="Shiratori Y."/>
            <person name="Masuda Y."/>
            <person name="Senoo K."/>
        </authorList>
    </citation>
    <scope>NUCLEOTIDE SEQUENCE [LARGE SCALE GENOMIC DNA]</scope>
    <source>
        <strain evidence="5">W79</strain>
    </source>
</reference>
<sequence>MPKTEKPAPPPRYAEGLRRHNAGDREGALAFFAELVRSFPGDAPAHYFHGLVLFRLGRFTEAVAPLRRSVELFPGEDAFVKLALAQGQTGDLPACLETLEEAARRLPASAEVRAYLGTTLRSLDRVEEALGAYGAALERDPDHVPALWGLGLALGMRDRHGEGMAALRRAIELDPAFPPPHFHLGVLAFAAGDPGETRRQEALLRTLAPSYAGRLILLLEGKLP</sequence>
<dbReference type="InterPro" id="IPR051012">
    <property type="entry name" value="CellSynth/LPSAsmb/PSIAsmb"/>
</dbReference>
<dbReference type="InterPro" id="IPR019734">
    <property type="entry name" value="TPR_rpt"/>
</dbReference>
<dbReference type="PANTHER" id="PTHR45586">
    <property type="entry name" value="TPR REPEAT-CONTAINING PROTEIN PA4667"/>
    <property type="match status" value="1"/>
</dbReference>
<dbReference type="RefSeq" id="WP_316414730.1">
    <property type="nucleotide sequence ID" value="NZ_AP027080.1"/>
</dbReference>
<keyword evidence="2 3" id="KW-0802">TPR repeat</keyword>
<feature type="repeat" description="TPR" evidence="3">
    <location>
        <begin position="110"/>
        <end position="143"/>
    </location>
</feature>
<proteinExistence type="predicted"/>
<dbReference type="SUPFAM" id="SSF48452">
    <property type="entry name" value="TPR-like"/>
    <property type="match status" value="1"/>
</dbReference>
<name>A0AA48GIS9_9BACT</name>
<evidence type="ECO:0000256" key="3">
    <source>
        <dbReference type="PROSITE-ProRule" id="PRU00339"/>
    </source>
</evidence>
<evidence type="ECO:0000256" key="1">
    <source>
        <dbReference type="ARBA" id="ARBA00022737"/>
    </source>
</evidence>
<dbReference type="PROSITE" id="PS50005">
    <property type="entry name" value="TPR"/>
    <property type="match status" value="2"/>
</dbReference>
<organism evidence="4 5">
    <name type="scientific">Mesoterricola silvestris</name>
    <dbReference type="NCBI Taxonomy" id="2927979"/>
    <lineage>
        <taxon>Bacteria</taxon>
        <taxon>Pseudomonadati</taxon>
        <taxon>Acidobacteriota</taxon>
        <taxon>Holophagae</taxon>
        <taxon>Holophagales</taxon>
        <taxon>Holophagaceae</taxon>
        <taxon>Mesoterricola</taxon>
    </lineage>
</organism>
<accession>A0AA48GIS9</accession>
<dbReference type="Pfam" id="PF07721">
    <property type="entry name" value="TPR_4"/>
    <property type="match status" value="1"/>
</dbReference>
<evidence type="ECO:0000256" key="2">
    <source>
        <dbReference type="ARBA" id="ARBA00022803"/>
    </source>
</evidence>
<evidence type="ECO:0000313" key="4">
    <source>
        <dbReference type="EMBL" id="BDU71829.1"/>
    </source>
</evidence>
<gene>
    <name evidence="4" type="ORF">METEAL_10030</name>
</gene>
<dbReference type="InterPro" id="IPR011990">
    <property type="entry name" value="TPR-like_helical_dom_sf"/>
</dbReference>
<dbReference type="Proteomes" id="UP001238179">
    <property type="component" value="Chromosome"/>
</dbReference>
<dbReference type="AlphaFoldDB" id="A0AA48GIS9"/>
<keyword evidence="5" id="KW-1185">Reference proteome</keyword>
<dbReference type="SMART" id="SM00028">
    <property type="entry name" value="TPR"/>
    <property type="match status" value="3"/>
</dbReference>
<dbReference type="InterPro" id="IPR011717">
    <property type="entry name" value="TPR-4"/>
</dbReference>
<evidence type="ECO:0008006" key="6">
    <source>
        <dbReference type="Google" id="ProtNLM"/>
    </source>
</evidence>
<dbReference type="Gene3D" id="1.25.40.10">
    <property type="entry name" value="Tetratricopeptide repeat domain"/>
    <property type="match status" value="1"/>
</dbReference>
<feature type="repeat" description="TPR" evidence="3">
    <location>
        <begin position="43"/>
        <end position="76"/>
    </location>
</feature>
<keyword evidence="1" id="KW-0677">Repeat</keyword>
<dbReference type="Pfam" id="PF13432">
    <property type="entry name" value="TPR_16"/>
    <property type="match status" value="2"/>
</dbReference>
<evidence type="ECO:0000313" key="5">
    <source>
        <dbReference type="Proteomes" id="UP001238179"/>
    </source>
</evidence>
<dbReference type="KEGG" id="msil:METEAL_10030"/>
<protein>
    <recommendedName>
        <fullName evidence="6">Tetratricopeptide repeat protein</fullName>
    </recommendedName>
</protein>